<evidence type="ECO:0000313" key="2">
    <source>
        <dbReference type="Proteomes" id="UP000007305"/>
    </source>
</evidence>
<gene>
    <name evidence="1" type="primary">orf99-g</name>
</gene>
<proteinExistence type="predicted"/>
<keyword evidence="1" id="KW-0496">Mitochondrion</keyword>
<keyword evidence="2" id="KW-1185">Reference proteome</keyword>
<dbReference type="InParanoid" id="Q6R9A8"/>
<dbReference type="Proteomes" id="UP000007305">
    <property type="component" value="Mitochondrion"/>
</dbReference>
<dbReference type="RefSeq" id="YP_588400.1">
    <property type="nucleotide sequence ID" value="NC_007982.1"/>
</dbReference>
<sequence>MAYFLSMTLFSILSWHNYLRVRAFLLAGLDYATAPFALKPFRFSFSLEARSEALFLQFPGITTFPIRYYKCRIGKVFGALDPKAAGLTQRFPLLRERSI</sequence>
<protein>
    <submittedName>
        <fullName evidence="1">Uncharacterized protein orf99-g</fullName>
    </submittedName>
</protein>
<accession>Q6R9A8</accession>
<evidence type="ECO:0000313" key="1">
    <source>
        <dbReference type="EMBL" id="AAR91181.1"/>
    </source>
</evidence>
<dbReference type="EMBL" id="AY506529">
    <property type="protein sequence ID" value="AAR91181.1"/>
    <property type="molecule type" value="Genomic_DNA"/>
</dbReference>
<geneLocation type="mitochondrion" evidence="1"/>
<name>Q6R9A8_MAIZE</name>
<dbReference type="PaxDb" id="4577-GRMZM2G523904_P01"/>
<dbReference type="AlphaFoldDB" id="Q6R9A8"/>
<dbReference type="HOGENOM" id="CLU_2323874_0_0_1"/>
<reference evidence="1 2" key="1">
    <citation type="journal article" date="2004" name="Plant Physiol.">
        <title>Sequence and comparative analysis of the maize NB mitochondrial genome.</title>
        <authorList>
            <person name="Clifton S.W."/>
            <person name="Minx P."/>
            <person name="Fauron C.M.-R."/>
            <person name="Gibson M."/>
            <person name="Allen J.O."/>
            <person name="Sun H."/>
            <person name="Thompson M."/>
            <person name="Barbazuk W.B."/>
            <person name="Kanuganti S."/>
            <person name="Tayloe C."/>
            <person name="Meyer L."/>
            <person name="Wilson R.K."/>
            <person name="Newton K.J."/>
        </authorList>
    </citation>
    <scope>NUCLEOTIDE SEQUENCE</scope>
    <source>
        <strain evidence="2">cv. B37N</strain>
    </source>
</reference>
<organism evidence="1 2">
    <name type="scientific">Zea mays</name>
    <name type="common">Maize</name>
    <dbReference type="NCBI Taxonomy" id="4577"/>
    <lineage>
        <taxon>Eukaryota</taxon>
        <taxon>Viridiplantae</taxon>
        <taxon>Streptophyta</taxon>
        <taxon>Embryophyta</taxon>
        <taxon>Tracheophyta</taxon>
        <taxon>Spermatophyta</taxon>
        <taxon>Magnoliopsida</taxon>
        <taxon>Liliopsida</taxon>
        <taxon>Poales</taxon>
        <taxon>Poaceae</taxon>
        <taxon>PACMAD clade</taxon>
        <taxon>Panicoideae</taxon>
        <taxon>Andropogonodae</taxon>
        <taxon>Andropogoneae</taxon>
        <taxon>Tripsacinae</taxon>
        <taxon>Zea</taxon>
    </lineage>
</organism>
<dbReference type="GeneID" id="4055807"/>